<dbReference type="PANTHER" id="PTHR12977">
    <property type="entry name" value="SUPPRESSOR OF VARIEGATION 4-20-RELATED"/>
    <property type="match status" value="1"/>
</dbReference>
<proteinExistence type="predicted"/>
<dbReference type="PANTHER" id="PTHR12977:SF4">
    <property type="entry name" value="HISTONE-LYSINE N-METHYLTRANSFERASE KMT5B"/>
    <property type="match status" value="1"/>
</dbReference>
<dbReference type="InterPro" id="IPR001214">
    <property type="entry name" value="SET_dom"/>
</dbReference>
<dbReference type="Pfam" id="PF00856">
    <property type="entry name" value="SET"/>
    <property type="match status" value="1"/>
</dbReference>
<protein>
    <submittedName>
        <fullName evidence="2">Zinc finger protein 728-like</fullName>
    </submittedName>
</protein>
<dbReference type="EMBL" id="VUJU01004238">
    <property type="protein sequence ID" value="KAF0755083.1"/>
    <property type="molecule type" value="Genomic_DNA"/>
</dbReference>
<accession>A0A6G0YG51</accession>
<evidence type="ECO:0000313" key="3">
    <source>
        <dbReference type="Proteomes" id="UP000478052"/>
    </source>
</evidence>
<organism evidence="2 3">
    <name type="scientific">Aphis craccivora</name>
    <name type="common">Cowpea aphid</name>
    <dbReference type="NCBI Taxonomy" id="307492"/>
    <lineage>
        <taxon>Eukaryota</taxon>
        <taxon>Metazoa</taxon>
        <taxon>Ecdysozoa</taxon>
        <taxon>Arthropoda</taxon>
        <taxon>Hexapoda</taxon>
        <taxon>Insecta</taxon>
        <taxon>Pterygota</taxon>
        <taxon>Neoptera</taxon>
        <taxon>Paraneoptera</taxon>
        <taxon>Hemiptera</taxon>
        <taxon>Sternorrhyncha</taxon>
        <taxon>Aphidomorpha</taxon>
        <taxon>Aphidoidea</taxon>
        <taxon>Aphididae</taxon>
        <taxon>Aphidini</taxon>
        <taxon>Aphis</taxon>
        <taxon>Aphis</taxon>
    </lineage>
</organism>
<dbReference type="InterPro" id="IPR046341">
    <property type="entry name" value="SET_dom_sf"/>
</dbReference>
<dbReference type="OrthoDB" id="6611173at2759"/>
<dbReference type="GO" id="GO:0042799">
    <property type="term" value="F:histone H4K20 methyltransferase activity"/>
    <property type="evidence" value="ECO:0007669"/>
    <property type="project" value="TreeGrafter"/>
</dbReference>
<evidence type="ECO:0000313" key="2">
    <source>
        <dbReference type="EMBL" id="KAF0755083.1"/>
    </source>
</evidence>
<sequence length="101" mass="11169">MATKIIYMDNLIPELYGTMAPVTEDFFSSQIRDYSVVKSIVTGQTKLWLGPAALLNHDYEANTDTYSLGSTSAIVKANKKIKCGEVITVNYGPHYFGVNNN</sequence>
<dbReference type="Gene3D" id="2.170.270.10">
    <property type="entry name" value="SET domain"/>
    <property type="match status" value="1"/>
</dbReference>
<dbReference type="AlphaFoldDB" id="A0A6G0YG51"/>
<gene>
    <name evidence="2" type="ORF">FWK35_00025235</name>
</gene>
<dbReference type="InterPro" id="IPR039977">
    <property type="entry name" value="Suv4-20/Set9"/>
</dbReference>
<comment type="caution">
    <text evidence="2">The sequence shown here is derived from an EMBL/GenBank/DDBJ whole genome shotgun (WGS) entry which is preliminary data.</text>
</comment>
<keyword evidence="3" id="KW-1185">Reference proteome</keyword>
<dbReference type="Proteomes" id="UP000478052">
    <property type="component" value="Unassembled WGS sequence"/>
</dbReference>
<feature type="domain" description="SET" evidence="1">
    <location>
        <begin position="43"/>
        <end position="92"/>
    </location>
</feature>
<name>A0A6G0YG51_APHCR</name>
<reference evidence="2 3" key="1">
    <citation type="submission" date="2019-08" db="EMBL/GenBank/DDBJ databases">
        <title>Whole genome of Aphis craccivora.</title>
        <authorList>
            <person name="Voronova N.V."/>
            <person name="Shulinski R.S."/>
            <person name="Bandarenka Y.V."/>
            <person name="Zhorov D.G."/>
            <person name="Warner D."/>
        </authorList>
    </citation>
    <scope>NUCLEOTIDE SEQUENCE [LARGE SCALE GENOMIC DNA]</scope>
    <source>
        <strain evidence="2">180601</strain>
        <tissue evidence="2">Whole Body</tissue>
    </source>
</reference>
<dbReference type="SUPFAM" id="SSF82199">
    <property type="entry name" value="SET domain"/>
    <property type="match status" value="1"/>
</dbReference>
<evidence type="ECO:0000259" key="1">
    <source>
        <dbReference type="Pfam" id="PF00856"/>
    </source>
</evidence>
<dbReference type="GO" id="GO:0005634">
    <property type="term" value="C:nucleus"/>
    <property type="evidence" value="ECO:0007669"/>
    <property type="project" value="TreeGrafter"/>
</dbReference>